<accession>A0A1X2LY95</accession>
<comment type="caution">
    <text evidence="2">The sequence shown here is derived from an EMBL/GenBank/DDBJ whole genome shotgun (WGS) entry which is preliminary data.</text>
</comment>
<dbReference type="SUPFAM" id="SSF48239">
    <property type="entry name" value="Terpenoid cyclases/Protein prenyltransferases"/>
    <property type="match status" value="2"/>
</dbReference>
<protein>
    <submittedName>
        <fullName evidence="2">Cyclase</fullName>
    </submittedName>
</protein>
<dbReference type="GO" id="GO:0016102">
    <property type="term" value="P:diterpenoid biosynthetic process"/>
    <property type="evidence" value="ECO:0007669"/>
    <property type="project" value="TreeGrafter"/>
</dbReference>
<dbReference type="EMBL" id="NCXP01000004">
    <property type="protein sequence ID" value="OSC42086.1"/>
    <property type="molecule type" value="Genomic_DNA"/>
</dbReference>
<dbReference type="RefSeq" id="WP_085324125.1">
    <property type="nucleotide sequence ID" value="NZ_NCXP01000004.1"/>
</dbReference>
<dbReference type="Proteomes" id="UP000193247">
    <property type="component" value="Unassembled WGS sequence"/>
</dbReference>
<dbReference type="CDD" id="cd00688">
    <property type="entry name" value="ISOPREN_C2_like"/>
    <property type="match status" value="1"/>
</dbReference>
<organism evidence="2 3">
    <name type="scientific">Mycobacterium decipiens</name>
    <dbReference type="NCBI Taxonomy" id="1430326"/>
    <lineage>
        <taxon>Bacteria</taxon>
        <taxon>Bacillati</taxon>
        <taxon>Actinomycetota</taxon>
        <taxon>Actinomycetes</taxon>
        <taxon>Mycobacteriales</taxon>
        <taxon>Mycobacteriaceae</taxon>
        <taxon>Mycobacterium</taxon>
    </lineage>
</organism>
<dbReference type="PANTHER" id="PTHR31739:SF25">
    <property type="entry name" value="(E,E)-GERANYLLINALOOL SYNTHASE"/>
    <property type="match status" value="1"/>
</dbReference>
<dbReference type="GO" id="GO:0010333">
    <property type="term" value="F:terpene synthase activity"/>
    <property type="evidence" value="ECO:0007669"/>
    <property type="project" value="InterPro"/>
</dbReference>
<evidence type="ECO:0000313" key="3">
    <source>
        <dbReference type="Proteomes" id="UP000193247"/>
    </source>
</evidence>
<dbReference type="Pfam" id="PF13243">
    <property type="entry name" value="SQHop_cyclase_C"/>
    <property type="match status" value="1"/>
</dbReference>
<proteinExistence type="predicted"/>
<keyword evidence="3" id="KW-1185">Reference proteome</keyword>
<dbReference type="OrthoDB" id="9758578at2"/>
<dbReference type="Gene3D" id="1.50.10.160">
    <property type="match status" value="1"/>
</dbReference>
<dbReference type="InterPro" id="IPR050148">
    <property type="entry name" value="Terpene_synthase-like"/>
</dbReference>
<name>A0A1X2LY95_9MYCO</name>
<dbReference type="InterPro" id="IPR008930">
    <property type="entry name" value="Terpenoid_cyclase/PrenylTrfase"/>
</dbReference>
<gene>
    <name evidence="2" type="ORF">B8W66_06075</name>
</gene>
<evidence type="ECO:0000313" key="2">
    <source>
        <dbReference type="EMBL" id="OSC42086.1"/>
    </source>
</evidence>
<dbReference type="GO" id="GO:0000287">
    <property type="term" value="F:magnesium ion binding"/>
    <property type="evidence" value="ECO:0007669"/>
    <property type="project" value="TreeGrafter"/>
</dbReference>
<dbReference type="STRING" id="1430326.B8W66_06075"/>
<sequence>METFTRLLAKAALGNGVSSTCYDTAWVARLGQIDAELGDLAVDWLCEHQLPDGSWGAEYPFCYEDRLLSTLAAVVSLTSTRHRRTCAVQVQKGLLALKNLTSPAREGPRLDIRDATVGFELIAPTLMAEAQRLGLTVRRGESILGELASVREKKLGKLAGKKISRHLTAAFSVELAGQDKLQMLDVDNLQETDGSVKYSPSASAYFALYVKPRDERALAYISSIVQARRGGAPAMYRAEIFEILWCLWNLSITDIDLSDPEVGLACKPYLDYVEQRWIPGRGLGWTANSILVDCDSTSVAYEVLSKFGRSPDLETILQYEEADWFRTYSHEVGPSVSTNIHVLGALKRAGYDKCHPRVRKVLSFIRSSKDHGRWCWRDKWHRSAYYATAHLVIATSNYDDDLCSGAIGWILDTQRSDGSWGFFDGAATAEETAYCIQALVCWQRLSGTSFAAQINRAGAWLSQNREPPYPPLWTAKTLFCVETVVRAGILSALRLVEESNRCGFG</sequence>
<reference evidence="2 3" key="1">
    <citation type="submission" date="2017-04" db="EMBL/GenBank/DDBJ databases">
        <title>The new phylogeny of genus Mycobacterium.</title>
        <authorList>
            <person name="Tortoli E."/>
            <person name="Trovato A."/>
            <person name="Cirillo D.M."/>
        </authorList>
    </citation>
    <scope>NUCLEOTIDE SEQUENCE [LARGE SCALE GENOMIC DNA]</scope>
    <source>
        <strain evidence="2 3">TBL 1200985</strain>
    </source>
</reference>
<feature type="domain" description="Squalene cyclase C-terminal" evidence="1">
    <location>
        <begin position="336"/>
        <end position="422"/>
    </location>
</feature>
<evidence type="ECO:0000259" key="1">
    <source>
        <dbReference type="Pfam" id="PF13243"/>
    </source>
</evidence>
<dbReference type="Gene3D" id="1.50.10.20">
    <property type="match status" value="1"/>
</dbReference>
<dbReference type="InterPro" id="IPR032696">
    <property type="entry name" value="SQ_cyclase_C"/>
</dbReference>
<dbReference type="PANTHER" id="PTHR31739">
    <property type="entry name" value="ENT-COPALYL DIPHOSPHATE SYNTHASE, CHLOROPLASTIC"/>
    <property type="match status" value="1"/>
</dbReference>
<dbReference type="AlphaFoldDB" id="A0A1X2LY95"/>